<evidence type="ECO:0000313" key="2">
    <source>
        <dbReference type="Proteomes" id="UP000829354"/>
    </source>
</evidence>
<reference evidence="1 2" key="1">
    <citation type="submission" date="2022-04" db="EMBL/GenBank/DDBJ databases">
        <title>Chromosome-level reference genomes for two strains of Caenorhabditis briggsae: an improved platform for comparative genomics.</title>
        <authorList>
            <person name="Stevens L."/>
            <person name="Andersen E."/>
        </authorList>
    </citation>
    <scope>NUCLEOTIDE SEQUENCE [LARGE SCALE GENOMIC DNA]</scope>
    <source>
        <strain evidence="1">VX34</strain>
        <tissue evidence="1">Whole-organism</tissue>
    </source>
</reference>
<proteinExistence type="predicted"/>
<organism evidence="1 2">
    <name type="scientific">Caenorhabditis briggsae</name>
    <dbReference type="NCBI Taxonomy" id="6238"/>
    <lineage>
        <taxon>Eukaryota</taxon>
        <taxon>Metazoa</taxon>
        <taxon>Ecdysozoa</taxon>
        <taxon>Nematoda</taxon>
        <taxon>Chromadorea</taxon>
        <taxon>Rhabditida</taxon>
        <taxon>Rhabditina</taxon>
        <taxon>Rhabditomorpha</taxon>
        <taxon>Rhabditoidea</taxon>
        <taxon>Rhabditidae</taxon>
        <taxon>Peloderinae</taxon>
        <taxon>Caenorhabditis</taxon>
    </lineage>
</organism>
<name>A0AAE9ET47_CAEBR</name>
<protein>
    <submittedName>
        <fullName evidence="1">Uncharacterized protein</fullName>
    </submittedName>
</protein>
<keyword evidence="2" id="KW-1185">Reference proteome</keyword>
<gene>
    <name evidence="1" type="ORF">L5515_010611</name>
</gene>
<dbReference type="AlphaFoldDB" id="A0AAE9ET47"/>
<accession>A0AAE9ET47</accession>
<sequence>MAMKKMSELSGKLWGLLTTANDLSVLEPDDYQHILGILKSGKFRPFFEVLKLNTKDMVTEEGLQELVTIWKHIKRTIPFKIPRQYEKYADLAGSCFNAFFVNHKSSNCLNYF</sequence>
<evidence type="ECO:0000313" key="1">
    <source>
        <dbReference type="EMBL" id="UMM27227.1"/>
    </source>
</evidence>
<dbReference type="Proteomes" id="UP000829354">
    <property type="component" value="Chromosome IV"/>
</dbReference>
<dbReference type="EMBL" id="CP092623">
    <property type="protein sequence ID" value="UMM27227.1"/>
    <property type="molecule type" value="Genomic_DNA"/>
</dbReference>